<organism evidence="2 3">
    <name type="scientific">Ruminiclostridium cellobioparum subsp. termitidis CT1112</name>
    <dbReference type="NCBI Taxonomy" id="1195236"/>
    <lineage>
        <taxon>Bacteria</taxon>
        <taxon>Bacillati</taxon>
        <taxon>Bacillota</taxon>
        <taxon>Clostridia</taxon>
        <taxon>Eubacteriales</taxon>
        <taxon>Oscillospiraceae</taxon>
        <taxon>Ruminiclostridium</taxon>
    </lineage>
</organism>
<dbReference type="Pfam" id="PF01261">
    <property type="entry name" value="AP_endonuc_2"/>
    <property type="match status" value="1"/>
</dbReference>
<dbReference type="eggNOG" id="COG1082">
    <property type="taxonomic scope" value="Bacteria"/>
</dbReference>
<dbReference type="PATRIC" id="fig|1195236.3.peg.3721"/>
<proteinExistence type="predicted"/>
<dbReference type="PANTHER" id="PTHR12110">
    <property type="entry name" value="HYDROXYPYRUVATE ISOMERASE"/>
    <property type="match status" value="1"/>
</dbReference>
<evidence type="ECO:0000313" key="3">
    <source>
        <dbReference type="Proteomes" id="UP000014155"/>
    </source>
</evidence>
<dbReference type="RefSeq" id="WP_004627823.1">
    <property type="nucleotide sequence ID" value="NZ_AORV01000047.1"/>
</dbReference>
<gene>
    <name evidence="2" type="ORF">CTER_3497</name>
</gene>
<protein>
    <submittedName>
        <fullName evidence="2">Xylose isomerase domain-containing protein</fullName>
    </submittedName>
</protein>
<reference evidence="2 3" key="1">
    <citation type="journal article" date="2013" name="Genome Announc.">
        <title>Draft Genome Sequence of the Cellulolytic, Mesophilic, Anaerobic Bacterium Clostridium termitidis Strain CT1112 (DSM 5398).</title>
        <authorList>
            <person name="Lal S."/>
            <person name="Ramachandran U."/>
            <person name="Zhang X."/>
            <person name="Munir R."/>
            <person name="Sparling R."/>
            <person name="Levin D.B."/>
        </authorList>
    </citation>
    <scope>NUCLEOTIDE SEQUENCE [LARGE SCALE GENOMIC DNA]</scope>
    <source>
        <strain evidence="2 3">CT1112</strain>
    </source>
</reference>
<dbReference type="EMBL" id="AORV01000047">
    <property type="protein sequence ID" value="EMS70745.1"/>
    <property type="molecule type" value="Genomic_DNA"/>
</dbReference>
<dbReference type="GO" id="GO:0016853">
    <property type="term" value="F:isomerase activity"/>
    <property type="evidence" value="ECO:0007669"/>
    <property type="project" value="UniProtKB-KW"/>
</dbReference>
<feature type="domain" description="Xylose isomerase-like TIM barrel" evidence="1">
    <location>
        <begin position="23"/>
        <end position="244"/>
    </location>
</feature>
<dbReference type="STRING" id="1195236.CTER_3497"/>
<dbReference type="PANTHER" id="PTHR12110:SF41">
    <property type="entry name" value="INOSOSE DEHYDRATASE"/>
    <property type="match status" value="1"/>
</dbReference>
<keyword evidence="2" id="KW-0413">Isomerase</keyword>
<comment type="caution">
    <text evidence="2">The sequence shown here is derived from an EMBL/GenBank/DDBJ whole genome shotgun (WGS) entry which is preliminary data.</text>
</comment>
<keyword evidence="3" id="KW-1185">Reference proteome</keyword>
<dbReference type="Gene3D" id="3.20.20.150">
    <property type="entry name" value="Divalent-metal-dependent TIM barrel enzymes"/>
    <property type="match status" value="1"/>
</dbReference>
<dbReference type="InterPro" id="IPR036237">
    <property type="entry name" value="Xyl_isomerase-like_sf"/>
</dbReference>
<dbReference type="SUPFAM" id="SSF51658">
    <property type="entry name" value="Xylose isomerase-like"/>
    <property type="match status" value="1"/>
</dbReference>
<evidence type="ECO:0000259" key="1">
    <source>
        <dbReference type="Pfam" id="PF01261"/>
    </source>
</evidence>
<sequence length="280" mass="31929">MLKNSKISGFADEINEDITVQVKLLKKLGISHIELRSANGKNISDFTPEEAKELKDYLSDNQIQVSAIGSPVGKIQITDDFEPHFKTYQRVVEIAKIMETPYIRMFSFFIPEGEEPEIYRGEVFERLQRLIAYAGEQGVVLLHENEKDIYGDNAVRCLQLFEKFYGDHFKCTFDFANFVQCRQDTIKAYEMLEPYIEYVHIKDALFENGEVTPAGQGDGKVKEILVKLEAKGYSGFLSLEPHLAEFAALKSLEKNADKRAMTDGELAFTIAYEALRKILD</sequence>
<dbReference type="InterPro" id="IPR050312">
    <property type="entry name" value="IolE/XylAMocC-like"/>
</dbReference>
<accession>S0FGP9</accession>
<name>S0FGP9_RUMCE</name>
<dbReference type="Proteomes" id="UP000014155">
    <property type="component" value="Unassembled WGS sequence"/>
</dbReference>
<evidence type="ECO:0000313" key="2">
    <source>
        <dbReference type="EMBL" id="EMS70745.1"/>
    </source>
</evidence>
<dbReference type="AlphaFoldDB" id="S0FGP9"/>
<dbReference type="InterPro" id="IPR013022">
    <property type="entry name" value="Xyl_isomerase-like_TIM-brl"/>
</dbReference>